<evidence type="ECO:0000313" key="1">
    <source>
        <dbReference type="EMBL" id="MBK7677431.1"/>
    </source>
</evidence>
<organism evidence="1 2">
    <name type="scientific">Candidatus Accumulibacter proximus</name>
    <dbReference type="NCBI Taxonomy" id="2954385"/>
    <lineage>
        <taxon>Bacteria</taxon>
        <taxon>Pseudomonadati</taxon>
        <taxon>Pseudomonadota</taxon>
        <taxon>Betaproteobacteria</taxon>
        <taxon>Candidatus Accumulibacter</taxon>
    </lineage>
</organism>
<name>A0A935Q4I4_9PROT</name>
<proteinExistence type="predicted"/>
<comment type="caution">
    <text evidence="1">The sequence shown here is derived from an EMBL/GenBank/DDBJ whole genome shotgun (WGS) entry which is preliminary data.</text>
</comment>
<dbReference type="Proteomes" id="UP000697998">
    <property type="component" value="Unassembled WGS sequence"/>
</dbReference>
<dbReference type="AlphaFoldDB" id="A0A935Q4I4"/>
<protein>
    <submittedName>
        <fullName evidence="1">Uncharacterized protein</fullName>
    </submittedName>
</protein>
<accession>A0A935Q4I4</accession>
<sequence length="473" mass="51829">MLTMLLTTGVRADVSVVLDASVSMCGYWQNEAEQQSGRTAYTALLDALTTTLFSHQNSRVFEHAMESRTDAAARTGRGSLREYLRVDKCPFKGRYTDLSRVLNDERIMSAETVLLITDAILTDNERRSLANSYSRWISDFQKPRRSVADAASGVIGIRSDFNGRYYRETEAGTTAQGSFDLVRFSRPFYVFWWSKGPSHTSVVSKLWEAAQATTSVRGGPPFMRVFSPVQGDEKALGVKLSKVEMVREKEIVRDNLKVLRLASGSRPGGPADNCVKTAAGEGAGTVDITFSPSPSCSNVSGRFELRLGIPSGPGASFTFAPQWSRAESEMTAIREDSKGPPADRRASELAEPLFWRAGSGYYLALPMENREAHYEIDAKFVADSRDVSRAVEGWTARSDLCPGPDLVRVGGRFSCECEQGGRGRDDSGPCTRGDLTRTLNLEELLSGVQKILGASIAEYAGAKIRINIHASRP</sequence>
<reference evidence="1 2" key="1">
    <citation type="submission" date="2020-10" db="EMBL/GenBank/DDBJ databases">
        <title>Connecting structure to function with the recovery of over 1000 high-quality activated sludge metagenome-assembled genomes encoding full-length rRNA genes using long-read sequencing.</title>
        <authorList>
            <person name="Singleton C.M."/>
            <person name="Petriglieri F."/>
            <person name="Kristensen J.M."/>
            <person name="Kirkegaard R.H."/>
            <person name="Michaelsen T.Y."/>
            <person name="Andersen M.H."/>
            <person name="Karst S.M."/>
            <person name="Dueholm M.S."/>
            <person name="Nielsen P.H."/>
            <person name="Albertsen M."/>
        </authorList>
    </citation>
    <scope>NUCLEOTIDE SEQUENCE [LARGE SCALE GENOMIC DNA]</scope>
    <source>
        <strain evidence="1">EsbW_18-Q3-R4-48_BATAC.285</strain>
    </source>
</reference>
<gene>
    <name evidence="1" type="ORF">IPJ27_23270</name>
</gene>
<evidence type="ECO:0000313" key="2">
    <source>
        <dbReference type="Proteomes" id="UP000697998"/>
    </source>
</evidence>
<dbReference type="EMBL" id="JADJMH010000036">
    <property type="protein sequence ID" value="MBK7677431.1"/>
    <property type="molecule type" value="Genomic_DNA"/>
</dbReference>